<reference evidence="1" key="1">
    <citation type="submission" date="2016-08" db="EMBL/GenBank/DDBJ databases">
        <authorList>
            <person name="Ngugi D.K."/>
            <person name="Miyake S."/>
            <person name="Stingl U."/>
        </authorList>
    </citation>
    <scope>NUCLEOTIDE SEQUENCE</scope>
    <source>
        <strain evidence="1">SCG-B11WGA-EpuloA1</strain>
    </source>
</reference>
<dbReference type="Proteomes" id="UP000188605">
    <property type="component" value="Unassembled WGS sequence"/>
</dbReference>
<gene>
    <name evidence="1" type="ORF">AN396_09370</name>
</gene>
<organism evidence="1 2">
    <name type="scientific">Candidatus Epulonipiscium fishelsonii</name>
    <dbReference type="NCBI Taxonomy" id="77094"/>
    <lineage>
        <taxon>Bacteria</taxon>
        <taxon>Bacillati</taxon>
        <taxon>Bacillota</taxon>
        <taxon>Clostridia</taxon>
        <taxon>Lachnospirales</taxon>
        <taxon>Lachnospiraceae</taxon>
        <taxon>Candidatus Epulonipiscium</taxon>
    </lineage>
</organism>
<name>A0ACC8XAB2_9FIRM</name>
<comment type="caution">
    <text evidence="1">The sequence shown here is derived from an EMBL/GenBank/DDBJ whole genome shotgun (WGS) entry which is preliminary data.</text>
</comment>
<protein>
    <submittedName>
        <fullName evidence="1">Uncharacterized protein</fullName>
    </submittedName>
</protein>
<dbReference type="EMBL" id="LJDB01000073">
    <property type="protein sequence ID" value="ONI39071.1"/>
    <property type="molecule type" value="Genomic_DNA"/>
</dbReference>
<evidence type="ECO:0000313" key="1">
    <source>
        <dbReference type="EMBL" id="ONI39071.1"/>
    </source>
</evidence>
<accession>A0ACC8XAB2</accession>
<proteinExistence type="predicted"/>
<evidence type="ECO:0000313" key="2">
    <source>
        <dbReference type="Proteomes" id="UP000188605"/>
    </source>
</evidence>
<keyword evidence="2" id="KW-1185">Reference proteome</keyword>
<sequence length="399" mass="44234">MTVELEQAVEIISKNIKVKDETEIVDIEEIENRILAKDIYAKINQPPFNRSPLDGYAVNSIDTQAASKDTPMKLKVIGNTYAGDNNDIIGELATAVRIMTGGPIPSGYDCIIRQEDTDYGDKEVQIYVNHKPYQNYCFKGEDIKEGELLLKKGTVLNYVHVGILASQGISAVEVKGKTNILLLTTGDELIDIHDKLTNGKIYNTNLYTLKSRLKCLGVNVLAKTFKDETLEIANYIKNTHNQYDAIVTTGGVSVGVKDIIHDVQKELSITPIFNKVNLKPGTPAMFWKYNETPILSLSGNPFAAFVTFELMAKAMVSLIGENINIIPTWIDGIMGDEFNKSSNKRRFIRALYDNGTVKIKVNNHSSGAFTDTAYCNCLIDIESGNKGLHKGDKVKVVLF</sequence>